<keyword evidence="1" id="KW-0812">Transmembrane</keyword>
<comment type="caution">
    <text evidence="2">The sequence shown here is derived from an EMBL/GenBank/DDBJ whole genome shotgun (WGS) entry which is preliminary data.</text>
</comment>
<dbReference type="EMBL" id="VXRG01000157">
    <property type="protein sequence ID" value="MXY95509.1"/>
    <property type="molecule type" value="Genomic_DNA"/>
</dbReference>
<feature type="transmembrane region" description="Helical" evidence="1">
    <location>
        <begin position="142"/>
        <end position="163"/>
    </location>
</feature>
<evidence type="ECO:0008006" key="3">
    <source>
        <dbReference type="Google" id="ProtNLM"/>
    </source>
</evidence>
<name>A0A6B0YZU6_9CHLR</name>
<evidence type="ECO:0000256" key="1">
    <source>
        <dbReference type="SAM" id="Phobius"/>
    </source>
</evidence>
<proteinExistence type="predicted"/>
<keyword evidence="1" id="KW-1133">Transmembrane helix</keyword>
<reference evidence="2" key="1">
    <citation type="submission" date="2019-09" db="EMBL/GenBank/DDBJ databases">
        <title>Characterisation of the sponge microbiome using genome-centric metagenomics.</title>
        <authorList>
            <person name="Engelberts J.P."/>
            <person name="Robbins S.J."/>
            <person name="De Goeij J.M."/>
            <person name="Aranda M."/>
            <person name="Bell S.C."/>
            <person name="Webster N.S."/>
        </authorList>
    </citation>
    <scope>NUCLEOTIDE SEQUENCE</scope>
    <source>
        <strain evidence="2">SB0664_bin_27</strain>
    </source>
</reference>
<organism evidence="2">
    <name type="scientific">Caldilineaceae bacterium SB0664_bin_27</name>
    <dbReference type="NCBI Taxonomy" id="2605260"/>
    <lineage>
        <taxon>Bacteria</taxon>
        <taxon>Bacillati</taxon>
        <taxon>Chloroflexota</taxon>
        <taxon>Caldilineae</taxon>
        <taxon>Caldilineales</taxon>
        <taxon>Caldilineaceae</taxon>
    </lineage>
</organism>
<feature type="transmembrane region" description="Helical" evidence="1">
    <location>
        <begin position="12"/>
        <end position="32"/>
    </location>
</feature>
<evidence type="ECO:0000313" key="2">
    <source>
        <dbReference type="EMBL" id="MXY95509.1"/>
    </source>
</evidence>
<gene>
    <name evidence="2" type="ORF">F4Y42_18895</name>
</gene>
<feature type="transmembrane region" description="Helical" evidence="1">
    <location>
        <begin position="38"/>
        <end position="55"/>
    </location>
</feature>
<protein>
    <recommendedName>
        <fullName evidence="3">DUF4231 domain-containing protein</fullName>
    </recommendedName>
</protein>
<dbReference type="AlphaFoldDB" id="A0A6B0YZU6"/>
<accession>A0A6B0YZU6</accession>
<keyword evidence="1" id="KW-0472">Membrane</keyword>
<sequence length="265" mass="30859">MQAQFDEAKRWWIWANVSRLLVVIITIISLIRKEWLDWIWILPAGFTVTHSLLQWRADTLQGKADAITRKLELQDGFGWKISEQERADLILEVSDKVKKKAYGTEESPYFDSRQEVFARRAIENLKQSSWYTRHLAKKMAKYVFVLCASAVALALLSTFIVIVFTSPLQRWGPNIGRIVIIVLVFMVAYGYLRLGFQYRLLSSQAEKSSNRASQLLELETLTGIQAVRLLHEYQIARATAPMIPDWLWNRTKDELNRLWVQQVSR</sequence>
<feature type="transmembrane region" description="Helical" evidence="1">
    <location>
        <begin position="175"/>
        <end position="192"/>
    </location>
</feature>